<dbReference type="GO" id="GO:0030246">
    <property type="term" value="F:carbohydrate binding"/>
    <property type="evidence" value="ECO:0007669"/>
    <property type="project" value="InterPro"/>
</dbReference>
<dbReference type="OrthoDB" id="6140291at2759"/>
<evidence type="ECO:0000259" key="1">
    <source>
        <dbReference type="Pfam" id="PF02140"/>
    </source>
</evidence>
<evidence type="ECO:0000313" key="3">
    <source>
        <dbReference type="EnsemblMetazoa" id="HelroP174841"/>
    </source>
</evidence>
<dbReference type="InParanoid" id="T1F8J1"/>
<reference evidence="4" key="1">
    <citation type="submission" date="2012-12" db="EMBL/GenBank/DDBJ databases">
        <authorList>
            <person name="Hellsten U."/>
            <person name="Grimwood J."/>
            <person name="Chapman J.A."/>
            <person name="Shapiro H."/>
            <person name="Aerts A."/>
            <person name="Otillar R.P."/>
            <person name="Terry A.Y."/>
            <person name="Boore J.L."/>
            <person name="Simakov O."/>
            <person name="Marletaz F."/>
            <person name="Cho S.-J."/>
            <person name="Edsinger-Gonzales E."/>
            <person name="Havlak P."/>
            <person name="Kuo D.-H."/>
            <person name="Larsson T."/>
            <person name="Lv J."/>
            <person name="Arendt D."/>
            <person name="Savage R."/>
            <person name="Osoegawa K."/>
            <person name="de Jong P."/>
            <person name="Lindberg D.R."/>
            <person name="Seaver E.C."/>
            <person name="Weisblat D.A."/>
            <person name="Putnam N.H."/>
            <person name="Grigoriev I.V."/>
            <person name="Rokhsar D.S."/>
        </authorList>
    </citation>
    <scope>NUCLEOTIDE SEQUENCE</scope>
</reference>
<dbReference type="Pfam" id="PF02140">
    <property type="entry name" value="SUEL_Lectin"/>
    <property type="match status" value="1"/>
</dbReference>
<accession>T1F8J1</accession>
<organism evidence="3 4">
    <name type="scientific">Helobdella robusta</name>
    <name type="common">Californian leech</name>
    <dbReference type="NCBI Taxonomy" id="6412"/>
    <lineage>
        <taxon>Eukaryota</taxon>
        <taxon>Metazoa</taxon>
        <taxon>Spiralia</taxon>
        <taxon>Lophotrochozoa</taxon>
        <taxon>Annelida</taxon>
        <taxon>Clitellata</taxon>
        <taxon>Hirudinea</taxon>
        <taxon>Rhynchobdellida</taxon>
        <taxon>Glossiphoniidae</taxon>
        <taxon>Helobdella</taxon>
    </lineage>
</organism>
<reference evidence="3" key="3">
    <citation type="submission" date="2015-06" db="UniProtKB">
        <authorList>
            <consortium name="EnsemblMetazoa"/>
        </authorList>
    </citation>
    <scope>IDENTIFICATION</scope>
</reference>
<dbReference type="CDD" id="cd22823">
    <property type="entry name" value="Gal_Rha_Lectin"/>
    <property type="match status" value="1"/>
</dbReference>
<dbReference type="InterPro" id="IPR043159">
    <property type="entry name" value="Lectin_gal-bd_sf"/>
</dbReference>
<dbReference type="Gene3D" id="2.60.120.740">
    <property type="match status" value="1"/>
</dbReference>
<dbReference type="KEGG" id="hro:HELRODRAFT_174841"/>
<dbReference type="Proteomes" id="UP000015101">
    <property type="component" value="Unassembled WGS sequence"/>
</dbReference>
<evidence type="ECO:0000313" key="2">
    <source>
        <dbReference type="EMBL" id="ESO01291.1"/>
    </source>
</evidence>
<dbReference type="EMBL" id="AMQM01005050">
    <property type="status" value="NOT_ANNOTATED_CDS"/>
    <property type="molecule type" value="Genomic_DNA"/>
</dbReference>
<evidence type="ECO:0000313" key="4">
    <source>
        <dbReference type="Proteomes" id="UP000015101"/>
    </source>
</evidence>
<dbReference type="RefSeq" id="XP_009020527.1">
    <property type="nucleotide sequence ID" value="XM_009022279.1"/>
</dbReference>
<dbReference type="HOGENOM" id="CLU_1951109_0_0_1"/>
<dbReference type="GeneID" id="20205140"/>
<dbReference type="AlphaFoldDB" id="T1F8J1"/>
<dbReference type="PANTHER" id="PTHR46780">
    <property type="entry name" value="PROTEIN EVA-1"/>
    <property type="match status" value="1"/>
</dbReference>
<feature type="domain" description="SUEL-type lectin" evidence="1">
    <location>
        <begin position="35"/>
        <end position="111"/>
    </location>
</feature>
<keyword evidence="4" id="KW-1185">Reference proteome</keyword>
<reference evidence="2 4" key="2">
    <citation type="journal article" date="2013" name="Nature">
        <title>Insights into bilaterian evolution from three spiralian genomes.</title>
        <authorList>
            <person name="Simakov O."/>
            <person name="Marletaz F."/>
            <person name="Cho S.J."/>
            <person name="Edsinger-Gonzales E."/>
            <person name="Havlak P."/>
            <person name="Hellsten U."/>
            <person name="Kuo D.H."/>
            <person name="Larsson T."/>
            <person name="Lv J."/>
            <person name="Arendt D."/>
            <person name="Savage R."/>
            <person name="Osoegawa K."/>
            <person name="de Jong P."/>
            <person name="Grimwood J."/>
            <person name="Chapman J.A."/>
            <person name="Shapiro H."/>
            <person name="Aerts A."/>
            <person name="Otillar R.P."/>
            <person name="Terry A.Y."/>
            <person name="Boore J.L."/>
            <person name="Grigoriev I.V."/>
            <person name="Lindberg D.R."/>
            <person name="Seaver E.C."/>
            <person name="Weisblat D.A."/>
            <person name="Putnam N.H."/>
            <person name="Rokhsar D.S."/>
        </authorList>
    </citation>
    <scope>NUCLEOTIDE SEQUENCE</scope>
</reference>
<sequence>MPNFKPAPPTNSTRPHHYNKKPFPKIYKDGVLATSGHVIIIRSANYGRMHIGKCATKNYGDVGCQHDVTNHVTSACSGLDSCKVYVPDDWLKSLQPCPKDFAPFLVVSYRCLPESIYTFDLQGKTIRRK</sequence>
<proteinExistence type="predicted"/>
<dbReference type="EnsemblMetazoa" id="HelroT174841">
    <property type="protein sequence ID" value="HelroP174841"/>
    <property type="gene ID" value="HelroG174841"/>
</dbReference>
<name>T1F8J1_HELRO</name>
<gene>
    <name evidence="3" type="primary">20205140</name>
    <name evidence="2" type="ORF">HELRODRAFT_174841</name>
</gene>
<dbReference type="CTD" id="20205140"/>
<dbReference type="InterPro" id="IPR000922">
    <property type="entry name" value="Lectin_gal-bd_dom"/>
</dbReference>
<protein>
    <recommendedName>
        <fullName evidence="1">SUEL-type lectin domain-containing protein</fullName>
    </recommendedName>
</protein>
<dbReference type="EMBL" id="KB096785">
    <property type="protein sequence ID" value="ESO01291.1"/>
    <property type="molecule type" value="Genomic_DNA"/>
</dbReference>